<evidence type="ECO:0000256" key="6">
    <source>
        <dbReference type="SAM" id="Phobius"/>
    </source>
</evidence>
<dbReference type="PANTHER" id="PTHR13353">
    <property type="entry name" value="TRANSMEMBRANE PROTEIN 19"/>
    <property type="match status" value="1"/>
</dbReference>
<keyword evidence="5 6" id="KW-0472">Membrane</keyword>
<accession>A0ABD5UYG7</accession>
<comment type="subcellular location">
    <subcellularLocation>
        <location evidence="1">Membrane</location>
        <topology evidence="1">Multi-pass membrane protein</topology>
    </subcellularLocation>
</comment>
<feature type="transmembrane region" description="Helical" evidence="6">
    <location>
        <begin position="196"/>
        <end position="214"/>
    </location>
</feature>
<dbReference type="RefSeq" id="WP_340602372.1">
    <property type="nucleotide sequence ID" value="NZ_JBBMXV010000001.1"/>
</dbReference>
<feature type="transmembrane region" description="Helical" evidence="6">
    <location>
        <begin position="146"/>
        <end position="165"/>
    </location>
</feature>
<evidence type="ECO:0000256" key="2">
    <source>
        <dbReference type="ARBA" id="ARBA00009012"/>
    </source>
</evidence>
<evidence type="ECO:0000256" key="5">
    <source>
        <dbReference type="ARBA" id="ARBA00023136"/>
    </source>
</evidence>
<gene>
    <name evidence="7" type="ORF">ACFQGH_01570</name>
</gene>
<comment type="similarity">
    <text evidence="2">Belongs to the TMEM19 family.</text>
</comment>
<feature type="transmembrane region" description="Helical" evidence="6">
    <location>
        <begin position="415"/>
        <end position="434"/>
    </location>
</feature>
<dbReference type="Proteomes" id="UP001596312">
    <property type="component" value="Unassembled WGS sequence"/>
</dbReference>
<reference evidence="7 8" key="1">
    <citation type="journal article" date="2019" name="Int. J. Syst. Evol. Microbiol.">
        <title>The Global Catalogue of Microorganisms (GCM) 10K type strain sequencing project: providing services to taxonomists for standard genome sequencing and annotation.</title>
        <authorList>
            <consortium name="The Broad Institute Genomics Platform"/>
            <consortium name="The Broad Institute Genome Sequencing Center for Infectious Disease"/>
            <person name="Wu L."/>
            <person name="Ma J."/>
        </authorList>
    </citation>
    <scope>NUCLEOTIDE SEQUENCE [LARGE SCALE GENOMIC DNA]</scope>
    <source>
        <strain evidence="7 8">CGMCC 1.3240</strain>
    </source>
</reference>
<keyword evidence="4 6" id="KW-1133">Transmembrane helix</keyword>
<evidence type="ECO:0000256" key="4">
    <source>
        <dbReference type="ARBA" id="ARBA00022989"/>
    </source>
</evidence>
<protein>
    <submittedName>
        <fullName evidence="7">DUF92 domain-containing protein</fullName>
    </submittedName>
</protein>
<feature type="transmembrane region" description="Helical" evidence="6">
    <location>
        <begin position="226"/>
        <end position="252"/>
    </location>
</feature>
<evidence type="ECO:0000313" key="8">
    <source>
        <dbReference type="Proteomes" id="UP001596312"/>
    </source>
</evidence>
<feature type="transmembrane region" description="Helical" evidence="6">
    <location>
        <begin position="30"/>
        <end position="50"/>
    </location>
</feature>
<organism evidence="7 8">
    <name type="scientific">Halalkalicoccus tibetensis</name>
    <dbReference type="NCBI Taxonomy" id="175632"/>
    <lineage>
        <taxon>Archaea</taxon>
        <taxon>Methanobacteriati</taxon>
        <taxon>Methanobacteriota</taxon>
        <taxon>Stenosarchaea group</taxon>
        <taxon>Halobacteria</taxon>
        <taxon>Halobacteriales</taxon>
        <taxon>Halococcaceae</taxon>
        <taxon>Halalkalicoccus</taxon>
    </lineage>
</organism>
<feature type="transmembrane region" description="Helical" evidence="6">
    <location>
        <begin position="351"/>
        <end position="374"/>
    </location>
</feature>
<dbReference type="InterPro" id="IPR002794">
    <property type="entry name" value="DUF92_TMEM19"/>
</dbReference>
<feature type="transmembrane region" description="Helical" evidence="6">
    <location>
        <begin position="381"/>
        <end position="403"/>
    </location>
</feature>
<comment type="caution">
    <text evidence="7">The sequence shown here is derived from an EMBL/GenBank/DDBJ whole genome shotgun (WGS) entry which is preliminary data.</text>
</comment>
<keyword evidence="3 6" id="KW-0812">Transmembrane</keyword>
<keyword evidence="8" id="KW-1185">Reference proteome</keyword>
<dbReference type="GO" id="GO:0016020">
    <property type="term" value="C:membrane"/>
    <property type="evidence" value="ECO:0007669"/>
    <property type="project" value="UniProtKB-SubCell"/>
</dbReference>
<dbReference type="EMBL" id="JBHSXQ010000001">
    <property type="protein sequence ID" value="MFC6903881.1"/>
    <property type="molecule type" value="Genomic_DNA"/>
</dbReference>
<feature type="transmembrane region" description="Helical" evidence="6">
    <location>
        <begin position="62"/>
        <end position="82"/>
    </location>
</feature>
<dbReference type="Pfam" id="PF01940">
    <property type="entry name" value="DUF92"/>
    <property type="match status" value="1"/>
</dbReference>
<feature type="transmembrane region" description="Helical" evidence="6">
    <location>
        <begin position="172"/>
        <end position="190"/>
    </location>
</feature>
<name>A0ABD5UYG7_9EURY</name>
<proteinExistence type="inferred from homology"/>
<evidence type="ECO:0000256" key="3">
    <source>
        <dbReference type="ARBA" id="ARBA00022692"/>
    </source>
</evidence>
<dbReference type="AlphaFoldDB" id="A0ABD5UYG7"/>
<sequence>MTGRVRRAGAFALVGSLSLAAPLLGPAAFVPFAAVGLLAALVIDEGRAFDLFARPGDYEERTLYGLAGFSLAATALALLVIVGFPPELFAGTVCLLAGGNLAQQAVTARTTDDLPTTAGFATGGFLAGLGAQLVVTPFSLGVAPAAAAFLAACGALIAALLRAVLYQRDDPLVLLSVGLVLWVVSDLGIVTTGLEVVGAIAVTALLGYVSYALGTASIPGMVTGMLLALVTIVLGGYGWFVLLIAFFAIGGLSSKFRYDRKLARGVAEDNEGARGSGNVLGNSAVALVAVLGYAATPDPLDVPPELFFFAFAGAIATAMADTLSSEIGGVYDDPRLITTGEPVPPGTDGAVTWQGELAGFAGAVAVAIPALFLFEAIGSLGAVLIAVGGVAGMTADSLFGATVENRWLDNQGVNFLATLVGALVAVGLAALAGLF</sequence>
<dbReference type="PANTHER" id="PTHR13353:SF5">
    <property type="entry name" value="TRANSMEMBRANE PROTEIN 19"/>
    <property type="match status" value="1"/>
</dbReference>
<evidence type="ECO:0000256" key="1">
    <source>
        <dbReference type="ARBA" id="ARBA00004141"/>
    </source>
</evidence>
<evidence type="ECO:0000313" key="7">
    <source>
        <dbReference type="EMBL" id="MFC6903881.1"/>
    </source>
</evidence>